<sequence>MLDFPRVSGSLLAGQYESMPCIKGKTISAKTPKSGNIKTEFRKIVKCSPRIFHPEHQDTTILTRASIRSVKVIFLEMPPLPGAVNPDHLAPTRSNCMNPTSNQDACVASKTGGAAGKPSHSASLDHNGRVLTGIEPDIRKSLVLRVIRDRADFNSAISSDEWRAYDRHPRCRLCQALRNSSCSQRTRRS</sequence>
<dbReference type="EMBL" id="CAADFR010000150">
    <property type="protein sequence ID" value="VFK43551.1"/>
    <property type="molecule type" value="Genomic_DNA"/>
</dbReference>
<evidence type="ECO:0000313" key="2">
    <source>
        <dbReference type="EMBL" id="VFK49042.1"/>
    </source>
</evidence>
<gene>
    <name evidence="2" type="ORF">BECKSD772E_GA0070983_11555</name>
    <name evidence="1" type="ORF">BECKSD772F_GA0070984_11505</name>
</gene>
<proteinExistence type="predicted"/>
<name>A0A450YPR3_9GAMM</name>
<evidence type="ECO:0000313" key="1">
    <source>
        <dbReference type="EMBL" id="VFK43551.1"/>
    </source>
</evidence>
<organism evidence="1">
    <name type="scientific">Candidatus Kentrum sp. SD</name>
    <dbReference type="NCBI Taxonomy" id="2126332"/>
    <lineage>
        <taxon>Bacteria</taxon>
        <taxon>Pseudomonadati</taxon>
        <taxon>Pseudomonadota</taxon>
        <taxon>Gammaproteobacteria</taxon>
        <taxon>Candidatus Kentrum</taxon>
    </lineage>
</organism>
<accession>A0A450YPR3</accession>
<dbReference type="EMBL" id="CAADFU010000155">
    <property type="protein sequence ID" value="VFK49042.1"/>
    <property type="molecule type" value="Genomic_DNA"/>
</dbReference>
<evidence type="ECO:0008006" key="3">
    <source>
        <dbReference type="Google" id="ProtNLM"/>
    </source>
</evidence>
<dbReference type="AlphaFoldDB" id="A0A450YPR3"/>
<protein>
    <recommendedName>
        <fullName evidence="3">ISXO2-like transposase domain-containing protein</fullName>
    </recommendedName>
</protein>
<reference evidence="1" key="1">
    <citation type="submission" date="2019-02" db="EMBL/GenBank/DDBJ databases">
        <authorList>
            <person name="Gruber-Vodicka R. H."/>
            <person name="Seah K. B. B."/>
        </authorList>
    </citation>
    <scope>NUCLEOTIDE SEQUENCE</scope>
    <source>
        <strain evidence="2">BECK_S1320</strain>
        <strain evidence="1">BECK_S1321</strain>
    </source>
</reference>